<feature type="transmembrane region" description="Helical" evidence="14">
    <location>
        <begin position="153"/>
        <end position="172"/>
    </location>
</feature>
<dbReference type="Gene3D" id="3.40.1380.40">
    <property type="match status" value="1"/>
</dbReference>
<dbReference type="Pfam" id="PF02516">
    <property type="entry name" value="STT3"/>
    <property type="match status" value="1"/>
</dbReference>
<comment type="cofactor">
    <cofactor evidence="1">
        <name>Mn(2+)</name>
        <dbReference type="ChEBI" id="CHEBI:29035"/>
    </cofactor>
</comment>
<comment type="cofactor">
    <cofactor evidence="2">
        <name>Mg(2+)</name>
        <dbReference type="ChEBI" id="CHEBI:18420"/>
    </cofactor>
</comment>
<dbReference type="GO" id="GO:0046872">
    <property type="term" value="F:metal ion binding"/>
    <property type="evidence" value="ECO:0007669"/>
    <property type="project" value="UniProtKB-KW"/>
</dbReference>
<reference evidence="18 19" key="1">
    <citation type="submission" date="2020-10" db="EMBL/GenBank/DDBJ databases">
        <title>The genome of sulfurovum sp.</title>
        <authorList>
            <person name="Xie S."/>
            <person name="Shao Z."/>
            <person name="Jiang L."/>
        </authorList>
    </citation>
    <scope>NUCLEOTIDE SEQUENCE [LARGE SCALE GENOMIC DNA]</scope>
    <source>
        <strain evidence="18 19">ST-419</strain>
    </source>
</reference>
<keyword evidence="13" id="KW-0464">Manganese</keyword>
<evidence type="ECO:0000259" key="16">
    <source>
        <dbReference type="Pfam" id="PF18527"/>
    </source>
</evidence>
<feature type="transmembrane region" description="Helical" evidence="14">
    <location>
        <begin position="16"/>
        <end position="36"/>
    </location>
</feature>
<feature type="domain" description="Oligosaccharyl transferase STT3 N-terminal" evidence="15">
    <location>
        <begin position="34"/>
        <end position="409"/>
    </location>
</feature>
<keyword evidence="12 14" id="KW-0472">Membrane</keyword>
<proteinExistence type="inferred from homology"/>
<protein>
    <submittedName>
        <fullName evidence="18">Peptide-binding protein</fullName>
    </submittedName>
</protein>
<evidence type="ECO:0000256" key="13">
    <source>
        <dbReference type="ARBA" id="ARBA00023211"/>
    </source>
</evidence>
<keyword evidence="7" id="KW-0808">Transferase</keyword>
<dbReference type="InterPro" id="IPR003674">
    <property type="entry name" value="Oligo_trans_STT3"/>
</dbReference>
<comment type="pathway">
    <text evidence="4">Protein modification; protein glycosylation.</text>
</comment>
<feature type="transmembrane region" description="Helical" evidence="14">
    <location>
        <begin position="408"/>
        <end position="429"/>
    </location>
</feature>
<evidence type="ECO:0000256" key="4">
    <source>
        <dbReference type="ARBA" id="ARBA00004922"/>
    </source>
</evidence>
<dbReference type="Pfam" id="PF21436">
    <property type="entry name" value="STT3-PglB_core"/>
    <property type="match status" value="1"/>
</dbReference>
<keyword evidence="10" id="KW-0460">Magnesium</keyword>
<dbReference type="InterPro" id="IPR048307">
    <property type="entry name" value="STT3_N"/>
</dbReference>
<dbReference type="Pfam" id="PF18527">
    <property type="entry name" value="STT3_PglB_C"/>
    <property type="match status" value="1"/>
</dbReference>
<evidence type="ECO:0000256" key="12">
    <source>
        <dbReference type="ARBA" id="ARBA00023136"/>
    </source>
</evidence>
<dbReference type="InterPro" id="IPR048999">
    <property type="entry name" value="STT3-PglB_core"/>
</dbReference>
<feature type="domain" description="STT3 subunit PglB C-terminal" evidence="16">
    <location>
        <begin position="589"/>
        <end position="667"/>
    </location>
</feature>
<dbReference type="GO" id="GO:0004576">
    <property type="term" value="F:oligosaccharyl transferase activity"/>
    <property type="evidence" value="ECO:0007669"/>
    <property type="project" value="InterPro"/>
</dbReference>
<feature type="transmembrane region" description="Helical" evidence="14">
    <location>
        <begin position="81"/>
        <end position="98"/>
    </location>
</feature>
<feature type="domain" description="STT3/PglB/AglB core" evidence="17">
    <location>
        <begin position="452"/>
        <end position="580"/>
    </location>
</feature>
<keyword evidence="6" id="KW-0328">Glycosyltransferase</keyword>
<keyword evidence="11 14" id="KW-1133">Transmembrane helix</keyword>
<feature type="transmembrane region" description="Helical" evidence="14">
    <location>
        <begin position="246"/>
        <end position="262"/>
    </location>
</feature>
<comment type="subcellular location">
    <subcellularLocation>
        <location evidence="3">Endomembrane system</location>
        <topology evidence="3">Multi-pass membrane protein</topology>
    </subcellularLocation>
</comment>
<dbReference type="PANTHER" id="PTHR13872:SF1">
    <property type="entry name" value="DOLICHYL-DIPHOSPHOOLIGOSACCHARIDE--PROTEIN GLYCOSYLTRANSFERASE SUBUNIT STT3B"/>
    <property type="match status" value="1"/>
</dbReference>
<feature type="transmembrane region" description="Helical" evidence="14">
    <location>
        <begin position="225"/>
        <end position="240"/>
    </location>
</feature>
<evidence type="ECO:0000256" key="11">
    <source>
        <dbReference type="ARBA" id="ARBA00022989"/>
    </source>
</evidence>
<evidence type="ECO:0000259" key="17">
    <source>
        <dbReference type="Pfam" id="PF21436"/>
    </source>
</evidence>
<organism evidence="18 19">
    <name type="scientific">Sulfurovum indicum</name>
    <dbReference type="NCBI Taxonomy" id="2779528"/>
    <lineage>
        <taxon>Bacteria</taxon>
        <taxon>Pseudomonadati</taxon>
        <taxon>Campylobacterota</taxon>
        <taxon>Epsilonproteobacteria</taxon>
        <taxon>Campylobacterales</taxon>
        <taxon>Sulfurovaceae</taxon>
        <taxon>Sulfurovum</taxon>
    </lineage>
</organism>
<name>A0A7M1S604_9BACT</name>
<accession>A0A7M1S604</accession>
<evidence type="ECO:0000313" key="18">
    <source>
        <dbReference type="EMBL" id="QOR61800.1"/>
    </source>
</evidence>
<gene>
    <name evidence="18" type="ORF">IMZ28_10315</name>
</gene>
<evidence type="ECO:0000256" key="10">
    <source>
        <dbReference type="ARBA" id="ARBA00022842"/>
    </source>
</evidence>
<keyword evidence="8 14" id="KW-0812">Transmembrane</keyword>
<sequence>MKNDTVNRYQVSTKQMLGLMLLAYIFSLAIRMIWVYQLQDNPSFYWNGQLMINTNDGYFFASGAQKELFGMHMDNPRVFGMWDYGVIFFTTLLVKITPFSLETVILYMPAVVSSLVVIPVILIARLYRKTLWGFFAALLGSIAWSYYNRTMTGYYDTDMFSAMAPMFILFFLMKSTVDFNLRSALYAAIAIAIYPFLYDSGLSIVYAMGIMYALYMVFYHRNERVTYFSLTLVFVSLLPLPFVSPFSYVVKIAVLVVLYMALPRSTLDQKKAMLVAGMLFVAFLFFGNVFHLLLGKIANYISTGTKESGLHFYSVVQTVREAGQIPFSTFANRISGSQMGVVLSLIGYILLVIRHRAFILALPLVGIGIFALWGGLRFTVYAVPVAAMSAVYLFFVIGDLFKDKRAKYAFVIISTAAMLYPNIMHIIGYKVPTVLNKPEVEDLVKLNKMAQSKDYTLSWWDYGYPIWYYSNTNTLIDGGKHNNDNFIISKIMQSTSPELAANLSRLAVETYVDSNYSVVTDTLFRNGKKDQVDPNIFLEELESGSYELPPKTRDIYLYLPYRMLNIFPTVMLFGNLDLNTGKEERRSTFYPAGVVKNKNGMLTFSNGIVFDTRKGMLAMGRQKVPVKYFIATSLNKNGEIKLQSQFYHPNGEFIVVYMQSYGKFIVMDRQTFNSIYVQMFILGKYDKKLFELVVSSPYSRIYKLKR</sequence>
<dbReference type="GO" id="GO:0012505">
    <property type="term" value="C:endomembrane system"/>
    <property type="evidence" value="ECO:0007669"/>
    <property type="project" value="UniProtKB-SubCell"/>
</dbReference>
<keyword evidence="19" id="KW-1185">Reference proteome</keyword>
<feature type="transmembrane region" description="Helical" evidence="14">
    <location>
        <begin position="104"/>
        <end position="124"/>
    </location>
</feature>
<dbReference type="EMBL" id="CP063164">
    <property type="protein sequence ID" value="QOR61800.1"/>
    <property type="molecule type" value="Genomic_DNA"/>
</dbReference>
<comment type="similarity">
    <text evidence="5">Belongs to the STT3 family.</text>
</comment>
<dbReference type="GO" id="GO:0016020">
    <property type="term" value="C:membrane"/>
    <property type="evidence" value="ECO:0007669"/>
    <property type="project" value="InterPro"/>
</dbReference>
<evidence type="ECO:0000256" key="6">
    <source>
        <dbReference type="ARBA" id="ARBA00022676"/>
    </source>
</evidence>
<evidence type="ECO:0000313" key="19">
    <source>
        <dbReference type="Proteomes" id="UP000595074"/>
    </source>
</evidence>
<dbReference type="AlphaFoldDB" id="A0A7M1S604"/>
<feature type="transmembrane region" description="Helical" evidence="14">
    <location>
        <begin position="334"/>
        <end position="351"/>
    </location>
</feature>
<dbReference type="PANTHER" id="PTHR13872">
    <property type="entry name" value="DOLICHYL-DIPHOSPHOOLIGOSACCHARIDE--PROTEIN GLYCOSYLTRANSFERASE SUBUNIT"/>
    <property type="match status" value="1"/>
</dbReference>
<dbReference type="RefSeq" id="WP_197548509.1">
    <property type="nucleotide sequence ID" value="NZ_CP063164.1"/>
</dbReference>
<feature type="transmembrane region" description="Helical" evidence="14">
    <location>
        <begin position="358"/>
        <end position="376"/>
    </location>
</feature>
<dbReference type="InterPro" id="IPR041563">
    <property type="entry name" value="STT3_PglB_C"/>
</dbReference>
<evidence type="ECO:0000256" key="2">
    <source>
        <dbReference type="ARBA" id="ARBA00001946"/>
    </source>
</evidence>
<keyword evidence="9" id="KW-0479">Metal-binding</keyword>
<evidence type="ECO:0000259" key="15">
    <source>
        <dbReference type="Pfam" id="PF02516"/>
    </source>
</evidence>
<evidence type="ECO:0000256" key="3">
    <source>
        <dbReference type="ARBA" id="ARBA00004127"/>
    </source>
</evidence>
<feature type="transmembrane region" description="Helical" evidence="14">
    <location>
        <begin position="382"/>
        <end position="401"/>
    </location>
</feature>
<feature type="transmembrane region" description="Helical" evidence="14">
    <location>
        <begin position="131"/>
        <end position="147"/>
    </location>
</feature>
<evidence type="ECO:0000256" key="5">
    <source>
        <dbReference type="ARBA" id="ARBA00010810"/>
    </source>
</evidence>
<evidence type="ECO:0000256" key="9">
    <source>
        <dbReference type="ARBA" id="ARBA00022723"/>
    </source>
</evidence>
<evidence type="ECO:0000256" key="7">
    <source>
        <dbReference type="ARBA" id="ARBA00022679"/>
    </source>
</evidence>
<feature type="transmembrane region" description="Helical" evidence="14">
    <location>
        <begin position="203"/>
        <end position="218"/>
    </location>
</feature>
<dbReference type="Proteomes" id="UP000595074">
    <property type="component" value="Chromosome"/>
</dbReference>
<feature type="transmembrane region" description="Helical" evidence="14">
    <location>
        <begin position="274"/>
        <end position="294"/>
    </location>
</feature>
<evidence type="ECO:0000256" key="1">
    <source>
        <dbReference type="ARBA" id="ARBA00001936"/>
    </source>
</evidence>
<dbReference type="KEGG" id="sinu:IMZ28_10315"/>
<evidence type="ECO:0000256" key="14">
    <source>
        <dbReference type="SAM" id="Phobius"/>
    </source>
</evidence>
<dbReference type="UniPathway" id="UPA00378"/>
<evidence type="ECO:0000256" key="8">
    <source>
        <dbReference type="ARBA" id="ARBA00022692"/>
    </source>
</evidence>